<keyword evidence="2" id="KW-1185">Reference proteome</keyword>
<gene>
    <name evidence="1" type="ORF">CB4_00401</name>
</gene>
<protein>
    <submittedName>
        <fullName evidence="1">Uncharacterized protein</fullName>
    </submittedName>
</protein>
<sequence length="47" mass="5314">MANEYLNAFPPAELSGKEVEQLQSLERQLSQETSKEIILMAFEKSNA</sequence>
<dbReference type="Proteomes" id="UP000217696">
    <property type="component" value="Chromosome"/>
</dbReference>
<accession>A0A0U5AZC7</accession>
<evidence type="ECO:0000313" key="1">
    <source>
        <dbReference type="EMBL" id="BAU26287.1"/>
    </source>
</evidence>
<dbReference type="RefSeq" id="WP_157737760.1">
    <property type="nucleotide sequence ID" value="NZ_AP017312.1"/>
</dbReference>
<name>A0A0U5AZC7_9BACL</name>
<proteinExistence type="predicted"/>
<organism evidence="1 2">
    <name type="scientific">Aneurinibacillus soli</name>
    <dbReference type="NCBI Taxonomy" id="1500254"/>
    <lineage>
        <taxon>Bacteria</taxon>
        <taxon>Bacillati</taxon>
        <taxon>Bacillota</taxon>
        <taxon>Bacilli</taxon>
        <taxon>Bacillales</taxon>
        <taxon>Paenibacillaceae</taxon>
        <taxon>Aneurinibacillus group</taxon>
        <taxon>Aneurinibacillus</taxon>
    </lineage>
</organism>
<dbReference type="KEGG" id="asoc:CB4_00401"/>
<dbReference type="AlphaFoldDB" id="A0A0U5AZC7"/>
<dbReference type="EMBL" id="AP017312">
    <property type="protein sequence ID" value="BAU26287.1"/>
    <property type="molecule type" value="Genomic_DNA"/>
</dbReference>
<evidence type="ECO:0000313" key="2">
    <source>
        <dbReference type="Proteomes" id="UP000217696"/>
    </source>
</evidence>
<reference evidence="1 2" key="1">
    <citation type="submission" date="2015-12" db="EMBL/GenBank/DDBJ databases">
        <title>Genome sequence of Aneurinibacillus soli.</title>
        <authorList>
            <person name="Lee J.S."/>
            <person name="Lee K.C."/>
            <person name="Kim K.K."/>
            <person name="Lee B.W."/>
        </authorList>
    </citation>
    <scope>NUCLEOTIDE SEQUENCE [LARGE SCALE GENOMIC DNA]</scope>
    <source>
        <strain evidence="1 2">CB4</strain>
    </source>
</reference>